<comment type="caution">
    <text evidence="2">The sequence shown here is derived from an EMBL/GenBank/DDBJ whole genome shotgun (WGS) entry which is preliminary data.</text>
</comment>
<evidence type="ECO:0000313" key="2">
    <source>
        <dbReference type="EMBL" id="MBK1621432.1"/>
    </source>
</evidence>
<feature type="transmembrane region" description="Helical" evidence="1">
    <location>
        <begin position="211"/>
        <end position="231"/>
    </location>
</feature>
<protein>
    <submittedName>
        <fullName evidence="2">Uncharacterized protein</fullName>
    </submittedName>
</protein>
<keyword evidence="1" id="KW-0812">Transmembrane</keyword>
<sequence length="513" mass="56158">MKDWTANESDALRSAGDFAVALAVCGYVVAAVVGLPLFEDGSFYFFTIVIEQAAVVPNLRVSAVLPQLPAVMAFSLGADLALGRFIFSAAYMAIPLVTLVGSWLLLRRRGPALLLLVLPSFLALQLNFSGVSELLSGLYLTWPVLLAMLLVPQRRWVMALAIGWGPLLLLLHPLAFIFCFGLGLVAWLLSWGAGDWGAWVAVKERLVWRRIGLWLVANGLARVAWTAFGLNDYERGRLNPSSALGYLFGETVAQHLLIAMLVCVTLLGFWVLHRRSLSSRASRASRALMLFLWLALLIVAWVSIEYLLGKGIVLKSAMTLGVGLLGMTAVTWLVLQRETGRILQRETERGVEREAGQSIQWKAERGMQKEAGLGAAGSKRPSTAMHMLGVALLMLLMAKSSAWWTGVRGLQDMVASSDTACIPFGDHEPYSLQWPWMVITDSWPTPFTALVTRPFVPTSEEGQFQPIAVMLKHDCCEQLRATGMLHLPVGVSLPFEAVDAALGPLRRPGLLPQ</sequence>
<feature type="transmembrane region" description="Helical" evidence="1">
    <location>
        <begin position="112"/>
        <end position="128"/>
    </location>
</feature>
<dbReference type="RefSeq" id="WP_200250589.1">
    <property type="nucleotide sequence ID" value="NZ_NRRY01000074.1"/>
</dbReference>
<keyword evidence="1" id="KW-0472">Membrane</keyword>
<organism evidence="2 3">
    <name type="scientific">Lamprobacter modestohalophilus</name>
    <dbReference type="NCBI Taxonomy" id="1064514"/>
    <lineage>
        <taxon>Bacteria</taxon>
        <taxon>Pseudomonadati</taxon>
        <taxon>Pseudomonadota</taxon>
        <taxon>Gammaproteobacteria</taxon>
        <taxon>Chromatiales</taxon>
        <taxon>Chromatiaceae</taxon>
        <taxon>Lamprobacter</taxon>
    </lineage>
</organism>
<dbReference type="Proteomes" id="UP001138768">
    <property type="component" value="Unassembled WGS sequence"/>
</dbReference>
<dbReference type="EMBL" id="NRRY01000074">
    <property type="protein sequence ID" value="MBK1621432.1"/>
    <property type="molecule type" value="Genomic_DNA"/>
</dbReference>
<feature type="transmembrane region" description="Helical" evidence="1">
    <location>
        <begin position="316"/>
        <end position="335"/>
    </location>
</feature>
<dbReference type="AlphaFoldDB" id="A0A9X0WD25"/>
<evidence type="ECO:0000313" key="3">
    <source>
        <dbReference type="Proteomes" id="UP001138768"/>
    </source>
</evidence>
<feature type="transmembrane region" description="Helical" evidence="1">
    <location>
        <begin position="251"/>
        <end position="272"/>
    </location>
</feature>
<feature type="transmembrane region" description="Helical" evidence="1">
    <location>
        <begin position="284"/>
        <end position="304"/>
    </location>
</feature>
<name>A0A9X0WD25_9GAMM</name>
<keyword evidence="3" id="KW-1185">Reference proteome</keyword>
<accession>A0A9X0WD25</accession>
<feature type="transmembrane region" description="Helical" evidence="1">
    <location>
        <begin position="43"/>
        <end position="65"/>
    </location>
</feature>
<feature type="transmembrane region" description="Helical" evidence="1">
    <location>
        <begin position="387"/>
        <end position="406"/>
    </location>
</feature>
<evidence type="ECO:0000256" key="1">
    <source>
        <dbReference type="SAM" id="Phobius"/>
    </source>
</evidence>
<proteinExistence type="predicted"/>
<feature type="transmembrane region" description="Helical" evidence="1">
    <location>
        <begin position="85"/>
        <end position="105"/>
    </location>
</feature>
<feature type="transmembrane region" description="Helical" evidence="1">
    <location>
        <begin position="18"/>
        <end position="38"/>
    </location>
</feature>
<reference evidence="2 3" key="1">
    <citation type="journal article" date="2020" name="Microorganisms">
        <title>Osmotic Adaptation and Compatible Solute Biosynthesis of Phototrophic Bacteria as Revealed from Genome Analyses.</title>
        <authorList>
            <person name="Imhoff J.F."/>
            <person name="Rahn T."/>
            <person name="Kunzel S."/>
            <person name="Keller A."/>
            <person name="Neulinger S.C."/>
        </authorList>
    </citation>
    <scope>NUCLEOTIDE SEQUENCE [LARGE SCALE GENOMIC DNA]</scope>
    <source>
        <strain evidence="2 3">DSM 25653</strain>
    </source>
</reference>
<gene>
    <name evidence="2" type="ORF">CKO42_24070</name>
</gene>
<keyword evidence="1" id="KW-1133">Transmembrane helix</keyword>